<keyword evidence="4" id="KW-1185">Reference proteome</keyword>
<sequence>MDVVFFIKKLVIVLISPISIVLILGLLALLALLWGKTKRAGVLMALSLFLVWAASFNPIGDSLMRSHEHGLRAFQYNDDLDVSVIHVLGGGHSESPRYATGAQLSSSSLARVIEGVRIAQLYPEARLVFSGYEGYMGVNKLTNAEAAKALATSIGMDEDRIDLLTEAKDTREEAIDVADMVGEGQLILVTSASHMPRALAIFHQEGLKPLPAPTYFLGHDQSSDYTPSIEALNKTQRYFYEQVGLMWIKLRAWLDQ</sequence>
<dbReference type="InterPro" id="IPR051599">
    <property type="entry name" value="Cell_Envelope_Assoc"/>
</dbReference>
<dbReference type="Proteomes" id="UP001161389">
    <property type="component" value="Unassembled WGS sequence"/>
</dbReference>
<reference evidence="3" key="2">
    <citation type="submission" date="2023-01" db="EMBL/GenBank/DDBJ databases">
        <title>Draft genome sequence of Litoribrevibacter albus strain NBRC 110071.</title>
        <authorList>
            <person name="Sun Q."/>
            <person name="Mori K."/>
        </authorList>
    </citation>
    <scope>NUCLEOTIDE SEQUENCE</scope>
    <source>
        <strain evidence="3">NBRC 110071</strain>
    </source>
</reference>
<dbReference type="EMBL" id="BSNM01000016">
    <property type="protein sequence ID" value="GLQ33083.1"/>
    <property type="molecule type" value="Genomic_DNA"/>
</dbReference>
<evidence type="ECO:0000259" key="2">
    <source>
        <dbReference type="Pfam" id="PF02698"/>
    </source>
</evidence>
<comment type="caution">
    <text evidence="3">The sequence shown here is derived from an EMBL/GenBank/DDBJ whole genome shotgun (WGS) entry which is preliminary data.</text>
</comment>
<proteinExistence type="predicted"/>
<dbReference type="GO" id="GO:0005886">
    <property type="term" value="C:plasma membrane"/>
    <property type="evidence" value="ECO:0007669"/>
    <property type="project" value="TreeGrafter"/>
</dbReference>
<keyword evidence="1" id="KW-1133">Transmembrane helix</keyword>
<dbReference type="CDD" id="cd06259">
    <property type="entry name" value="YdcF-like"/>
    <property type="match status" value="1"/>
</dbReference>
<dbReference type="GO" id="GO:0043164">
    <property type="term" value="P:Gram-negative-bacterium-type cell wall biogenesis"/>
    <property type="evidence" value="ECO:0007669"/>
    <property type="project" value="TreeGrafter"/>
</dbReference>
<evidence type="ECO:0000256" key="1">
    <source>
        <dbReference type="SAM" id="Phobius"/>
    </source>
</evidence>
<feature type="transmembrane region" description="Helical" evidence="1">
    <location>
        <begin position="40"/>
        <end position="59"/>
    </location>
</feature>
<dbReference type="PANTHER" id="PTHR30336:SF4">
    <property type="entry name" value="ENVELOPE BIOGENESIS FACTOR ELYC"/>
    <property type="match status" value="1"/>
</dbReference>
<dbReference type="Gene3D" id="3.40.50.620">
    <property type="entry name" value="HUPs"/>
    <property type="match status" value="1"/>
</dbReference>
<dbReference type="GO" id="GO:0000270">
    <property type="term" value="P:peptidoglycan metabolic process"/>
    <property type="evidence" value="ECO:0007669"/>
    <property type="project" value="TreeGrafter"/>
</dbReference>
<feature type="domain" description="DUF218" evidence="2">
    <location>
        <begin position="84"/>
        <end position="244"/>
    </location>
</feature>
<dbReference type="InterPro" id="IPR014729">
    <property type="entry name" value="Rossmann-like_a/b/a_fold"/>
</dbReference>
<evidence type="ECO:0000313" key="4">
    <source>
        <dbReference type="Proteomes" id="UP001161389"/>
    </source>
</evidence>
<organism evidence="3 4">
    <name type="scientific">Litoribrevibacter albus</name>
    <dbReference type="NCBI Taxonomy" id="1473156"/>
    <lineage>
        <taxon>Bacteria</taxon>
        <taxon>Pseudomonadati</taxon>
        <taxon>Pseudomonadota</taxon>
        <taxon>Gammaproteobacteria</taxon>
        <taxon>Oceanospirillales</taxon>
        <taxon>Oceanospirillaceae</taxon>
        <taxon>Litoribrevibacter</taxon>
    </lineage>
</organism>
<keyword evidence="1" id="KW-0472">Membrane</keyword>
<protein>
    <submittedName>
        <fullName evidence="3">Membrane protein</fullName>
    </submittedName>
</protein>
<feature type="transmembrane region" description="Helical" evidence="1">
    <location>
        <begin position="12"/>
        <end position="34"/>
    </location>
</feature>
<reference evidence="3" key="1">
    <citation type="journal article" date="2014" name="Int. J. Syst. Evol. Microbiol.">
        <title>Complete genome sequence of Corynebacterium casei LMG S-19264T (=DSM 44701T), isolated from a smear-ripened cheese.</title>
        <authorList>
            <consortium name="US DOE Joint Genome Institute (JGI-PGF)"/>
            <person name="Walter F."/>
            <person name="Albersmeier A."/>
            <person name="Kalinowski J."/>
            <person name="Ruckert C."/>
        </authorList>
    </citation>
    <scope>NUCLEOTIDE SEQUENCE</scope>
    <source>
        <strain evidence="3">NBRC 110071</strain>
    </source>
</reference>
<dbReference type="PANTHER" id="PTHR30336">
    <property type="entry name" value="INNER MEMBRANE PROTEIN, PROBABLE PERMEASE"/>
    <property type="match status" value="1"/>
</dbReference>
<dbReference type="Pfam" id="PF02698">
    <property type="entry name" value="DUF218"/>
    <property type="match status" value="1"/>
</dbReference>
<evidence type="ECO:0000313" key="3">
    <source>
        <dbReference type="EMBL" id="GLQ33083.1"/>
    </source>
</evidence>
<name>A0AA37SDE2_9GAMM</name>
<dbReference type="AlphaFoldDB" id="A0AA37SDE2"/>
<gene>
    <name evidence="3" type="primary">ycbC</name>
    <name evidence="3" type="ORF">GCM10007876_35620</name>
</gene>
<dbReference type="InterPro" id="IPR003848">
    <property type="entry name" value="DUF218"/>
</dbReference>
<accession>A0AA37SDE2</accession>
<keyword evidence="1" id="KW-0812">Transmembrane</keyword>
<dbReference type="RefSeq" id="WP_284383321.1">
    <property type="nucleotide sequence ID" value="NZ_BSNM01000016.1"/>
</dbReference>